<gene>
    <name evidence="1" type="ORF">G1H19_18425</name>
</gene>
<accession>A0A7K3WHI7</accession>
<reference evidence="1 2" key="1">
    <citation type="submission" date="2020-02" db="EMBL/GenBank/DDBJ databases">
        <title>The whole genome sequence of CPCC 205119.</title>
        <authorList>
            <person name="Jiang Z."/>
        </authorList>
    </citation>
    <scope>NUCLEOTIDE SEQUENCE [LARGE SCALE GENOMIC DNA]</scope>
    <source>
        <strain evidence="1 2">CPCC 205119</strain>
    </source>
</reference>
<dbReference type="RefSeq" id="WP_162392484.1">
    <property type="nucleotide sequence ID" value="NZ_JAABOZ010000002.1"/>
</dbReference>
<comment type="caution">
    <text evidence="1">The sequence shown here is derived from an EMBL/GenBank/DDBJ whole genome shotgun (WGS) entry which is preliminary data.</text>
</comment>
<dbReference type="SUPFAM" id="SSF55961">
    <property type="entry name" value="Bet v1-like"/>
    <property type="match status" value="1"/>
</dbReference>
<dbReference type="Gene3D" id="3.30.530.20">
    <property type="match status" value="1"/>
</dbReference>
<dbReference type="Proteomes" id="UP000470470">
    <property type="component" value="Unassembled WGS sequence"/>
</dbReference>
<dbReference type="Pfam" id="PF10604">
    <property type="entry name" value="Polyketide_cyc2"/>
    <property type="match status" value="1"/>
</dbReference>
<dbReference type="InterPro" id="IPR019587">
    <property type="entry name" value="Polyketide_cyclase/dehydratase"/>
</dbReference>
<name>A0A7K3WHI7_9ACTN</name>
<proteinExistence type="predicted"/>
<dbReference type="InterPro" id="IPR023393">
    <property type="entry name" value="START-like_dom_sf"/>
</dbReference>
<evidence type="ECO:0000313" key="2">
    <source>
        <dbReference type="Proteomes" id="UP000470470"/>
    </source>
</evidence>
<keyword evidence="2" id="KW-1185">Reference proteome</keyword>
<dbReference type="CDD" id="cd07812">
    <property type="entry name" value="SRPBCC"/>
    <property type="match status" value="1"/>
</dbReference>
<evidence type="ECO:0000313" key="1">
    <source>
        <dbReference type="EMBL" id="NEL55955.1"/>
    </source>
</evidence>
<dbReference type="AlphaFoldDB" id="A0A7K3WHI7"/>
<protein>
    <submittedName>
        <fullName evidence="1">SRPBCC family protein</fullName>
    </submittedName>
</protein>
<sequence length="166" mass="18425">MRRPMSVTTSVVVAAPPEQLWPLVSDPAQTPRWSPENTGAVLPSAGTPDLGTSFVGANRRAGVRWQTACVVTAVEPQRRFAFQVRRWGLSSPWLRVAIASWEYRLEPVAGGTRVSLTWTDDRRWPDPVANVADRLLTRGSTFADFQLRNTRTSLQRLRALVEGDAA</sequence>
<organism evidence="1 2">
    <name type="scientific">Goekera deserti</name>
    <dbReference type="NCBI Taxonomy" id="2497753"/>
    <lineage>
        <taxon>Bacteria</taxon>
        <taxon>Bacillati</taxon>
        <taxon>Actinomycetota</taxon>
        <taxon>Actinomycetes</taxon>
        <taxon>Geodermatophilales</taxon>
        <taxon>Geodermatophilaceae</taxon>
        <taxon>Goekera</taxon>
    </lineage>
</organism>
<dbReference type="EMBL" id="JAAGWK010000027">
    <property type="protein sequence ID" value="NEL55955.1"/>
    <property type="molecule type" value="Genomic_DNA"/>
</dbReference>